<dbReference type="PATRIC" id="fig|1210908.3.peg.242"/>
<evidence type="ECO:0000256" key="3">
    <source>
        <dbReference type="ARBA" id="ARBA00023002"/>
    </source>
</evidence>
<dbReference type="InterPro" id="IPR016160">
    <property type="entry name" value="Ald_DH_CS_CYS"/>
</dbReference>
<dbReference type="GO" id="GO:0004777">
    <property type="term" value="F:succinate-semialdehyde dehydrogenase (NAD+) activity"/>
    <property type="evidence" value="ECO:0007669"/>
    <property type="project" value="TreeGrafter"/>
</dbReference>
<dbReference type="AlphaFoldDB" id="J2ZKI7"/>
<dbReference type="FunFam" id="3.40.605.10:FF:000012">
    <property type="entry name" value="NAD-dependent succinate-semialdehyde dehydrogenase"/>
    <property type="match status" value="1"/>
</dbReference>
<name>J2ZKI7_9EURY</name>
<dbReference type="InterPro" id="IPR015590">
    <property type="entry name" value="Aldehyde_DH_dom"/>
</dbReference>
<evidence type="ECO:0000256" key="1">
    <source>
        <dbReference type="ARBA" id="ARBA00009986"/>
    </source>
</evidence>
<dbReference type="EMBL" id="ALJD01000002">
    <property type="protein sequence ID" value="EJN61210.1"/>
    <property type="molecule type" value="Genomic_DNA"/>
</dbReference>
<keyword evidence="2" id="KW-0521">NADP</keyword>
<dbReference type="SUPFAM" id="SSF53720">
    <property type="entry name" value="ALDH-like"/>
    <property type="match status" value="1"/>
</dbReference>
<evidence type="ECO:0000256" key="2">
    <source>
        <dbReference type="ARBA" id="ARBA00022857"/>
    </source>
</evidence>
<dbReference type="PANTHER" id="PTHR43217:SF1">
    <property type="entry name" value="SUCCINATE SEMIALDEHYDE DEHYDROGENASE [NAD(P)+] SAD"/>
    <property type="match status" value="1"/>
</dbReference>
<dbReference type="PANTHER" id="PTHR43217">
    <property type="entry name" value="SUCCINATE SEMIALDEHYDE DEHYDROGENASE [NAD(P)+] SAD"/>
    <property type="match status" value="1"/>
</dbReference>
<comment type="caution">
    <text evidence="5">The sequence shown here is derived from an EMBL/GenBank/DDBJ whole genome shotgun (WGS) entry which is preliminary data.</text>
</comment>
<dbReference type="FunFam" id="3.40.309.10:FF:000010">
    <property type="entry name" value="Gamma-aminobutyraldehyde dehydrogenase"/>
    <property type="match status" value="1"/>
</dbReference>
<evidence type="ECO:0000259" key="4">
    <source>
        <dbReference type="Pfam" id="PF00171"/>
    </source>
</evidence>
<comment type="similarity">
    <text evidence="1">Belongs to the aldehyde dehydrogenase family.</text>
</comment>
<sequence length="512" mass="56011">MGRSHLNLGSYLLAVQQVQRRLEHRVPKAGNTRSGKTASMPLYDAPDDLTEMESINPATGEQIESYDEHTESDIDDALDRASETFEEWRETSFAHRQTLMENAADVLRENEEKYASLMTEEMGKPIEQARSEVEKCAWGCEYYAETAEEHLQDEVIGTQSDASAFVSYEPLGPVLAVMPWNFPFWQVFRFVAPNLCAGNVGLLKHASNVPGCALAIEEVLEEAGFPEGAFTTLLAGSDKMNDVIDDRRVKAVTLTGSEPAGRAVAKRAGENLKKTVLELGGSDPFVVLDDAHVAETAEKAAQGRLQNSGQSCIAAKRFIVHTDVYDEFVEKFVEEMDSWTVGDPSAEDTQVGPQAREDLLEDLHEQVEGTIDAGAECRLGGEPLDREGAFYPPTVLVDVPTDAPAATEETFGPAAAVFEVDSEEEALELANDTSFGLGASVWTSDLERGEQFARGFEAGCCFVNEVVKSDPRVPFGGIEDSGYGRELSEHGIREFVNRKTVWVQHGLGGDVE</sequence>
<proteinExistence type="inferred from homology"/>
<evidence type="ECO:0000313" key="5">
    <source>
        <dbReference type="EMBL" id="EJN61210.1"/>
    </source>
</evidence>
<dbReference type="Gene3D" id="3.40.309.10">
    <property type="entry name" value="Aldehyde Dehydrogenase, Chain A, domain 2"/>
    <property type="match status" value="1"/>
</dbReference>
<dbReference type="eggNOG" id="arCOG01252">
    <property type="taxonomic scope" value="Archaea"/>
</dbReference>
<protein>
    <submittedName>
        <fullName evidence="5">Aldehyde dehydrogenase</fullName>
    </submittedName>
</protein>
<dbReference type="InterPro" id="IPR044148">
    <property type="entry name" value="ALDH_GabD1-like"/>
</dbReference>
<organism evidence="5 6">
    <name type="scientific">Halogranum salarium B-1</name>
    <dbReference type="NCBI Taxonomy" id="1210908"/>
    <lineage>
        <taxon>Archaea</taxon>
        <taxon>Methanobacteriati</taxon>
        <taxon>Methanobacteriota</taxon>
        <taxon>Stenosarchaea group</taxon>
        <taxon>Halobacteria</taxon>
        <taxon>Halobacteriales</taxon>
        <taxon>Haloferacaceae</taxon>
    </lineage>
</organism>
<dbReference type="InterPro" id="IPR016161">
    <property type="entry name" value="Ald_DH/histidinol_DH"/>
</dbReference>
<feature type="domain" description="Aldehyde dehydrogenase" evidence="4">
    <location>
        <begin position="48"/>
        <end position="501"/>
    </location>
</feature>
<keyword evidence="3" id="KW-0560">Oxidoreductase</keyword>
<evidence type="ECO:0000313" key="6">
    <source>
        <dbReference type="Proteomes" id="UP000007813"/>
    </source>
</evidence>
<reference evidence="5 6" key="1">
    <citation type="journal article" date="2012" name="J. Bacteriol.">
        <title>Draft Genome Sequence of the Extremely Halophilic Archaeon Halogranum salarium B-1T.</title>
        <authorList>
            <person name="Kim K.K."/>
            <person name="Lee K.C."/>
            <person name="Lee J.S."/>
        </authorList>
    </citation>
    <scope>NUCLEOTIDE SEQUENCE [LARGE SCALE GENOMIC DNA]</scope>
    <source>
        <strain evidence="5 6">B-1</strain>
    </source>
</reference>
<gene>
    <name evidence="5" type="ORF">HSB1_02510</name>
</gene>
<dbReference type="InterPro" id="IPR016162">
    <property type="entry name" value="Ald_DH_N"/>
</dbReference>
<dbReference type="Pfam" id="PF00171">
    <property type="entry name" value="Aldedh"/>
    <property type="match status" value="1"/>
</dbReference>
<dbReference type="PROSITE" id="PS00070">
    <property type="entry name" value="ALDEHYDE_DEHYDR_CYS"/>
    <property type="match status" value="1"/>
</dbReference>
<dbReference type="Gene3D" id="3.40.605.10">
    <property type="entry name" value="Aldehyde Dehydrogenase, Chain A, domain 1"/>
    <property type="match status" value="1"/>
</dbReference>
<dbReference type="Proteomes" id="UP000007813">
    <property type="component" value="Unassembled WGS sequence"/>
</dbReference>
<dbReference type="CDD" id="cd07100">
    <property type="entry name" value="ALDH_SSADH1_GabD1"/>
    <property type="match status" value="1"/>
</dbReference>
<dbReference type="GO" id="GO:0004030">
    <property type="term" value="F:aldehyde dehydrogenase [NAD(P)+] activity"/>
    <property type="evidence" value="ECO:0007669"/>
    <property type="project" value="InterPro"/>
</dbReference>
<dbReference type="InterPro" id="IPR016163">
    <property type="entry name" value="Ald_DH_C"/>
</dbReference>
<accession>J2ZKI7</accession>
<dbReference type="InterPro" id="IPR047110">
    <property type="entry name" value="GABD/Sad-like"/>
</dbReference>